<dbReference type="PANTHER" id="PTHR10631:SF9">
    <property type="entry name" value="TRNA (GUANINE(26)-N(2))-DIMETHYLTRANSFERASE"/>
    <property type="match status" value="1"/>
</dbReference>
<evidence type="ECO:0000256" key="1">
    <source>
        <dbReference type="ARBA" id="ARBA00022555"/>
    </source>
</evidence>
<comment type="caution">
    <text evidence="8">The sequence shown here is derived from an EMBL/GenBank/DDBJ whole genome shotgun (WGS) entry which is preliminary data.</text>
</comment>
<name>A0AAV1W7S7_LUPLU</name>
<dbReference type="PANTHER" id="PTHR10631">
    <property type="entry name" value="N 2 ,N 2 -DIMETHYLGUANOSINE TRNA METHYLTRANSFERASE"/>
    <property type="match status" value="1"/>
</dbReference>
<dbReference type="EMBL" id="CAXHTB010000004">
    <property type="protein sequence ID" value="CAL0305330.1"/>
    <property type="molecule type" value="Genomic_DNA"/>
</dbReference>
<gene>
    <name evidence="8" type="ORF">LLUT_LOCUS6390</name>
</gene>
<reference evidence="8 9" key="1">
    <citation type="submission" date="2024-03" db="EMBL/GenBank/DDBJ databases">
        <authorList>
            <person name="Martinez-Hernandez J."/>
        </authorList>
    </citation>
    <scope>NUCLEOTIDE SEQUENCE [LARGE SCALE GENOMIC DNA]</scope>
</reference>
<sequence>MFTLYPSSPKPLCPITPITLNSMSCSYPVLKSHKFSIPIRSFVAKSPTLKYPVHKSQKFSNSIPICPIALNSPTLTYPLDKVTTLVPKSSINCEYQTERGLEFDTGGAFYRQESATGRDLGVLAASLHKKSNGSLRVLDALCGCGIRSLRYLAEAEADFVVANDGNDCYGSTIAENLSRAMKGEWVVTHLEANRVMTDYYMQKSFFDFIDVDSFGSDSSFLRSAMNALRYGGLLYVTSTDGLSSGGHLPHHSLASYGAYVRRLPYSNEIGLRMLIGGAAREAAVLGCHIIPLFSYYAYHGPVFRVMLRLIRGKVHDSRHYGFIGFCNQCGNSHEFSWDELGQMSCSCSMPEVSKSLSVSGPLWTGPLHDAAYLMDMLNLAKQWGWVGCDTKENSLEKLIKLMVDESDSKLPFGYIKLDQLASRAKINSPPLKTFMSAIHKKGYAASRSHIETNAIKTNCTMTECISIAKELMQVSITS</sequence>
<dbReference type="GO" id="GO:0005634">
    <property type="term" value="C:nucleus"/>
    <property type="evidence" value="ECO:0007669"/>
    <property type="project" value="TreeGrafter"/>
</dbReference>
<dbReference type="GO" id="GO:0000049">
    <property type="term" value="F:tRNA binding"/>
    <property type="evidence" value="ECO:0007669"/>
    <property type="project" value="UniProtKB-UniRule"/>
</dbReference>
<comment type="similarity">
    <text evidence="7">Belongs to the class I-like SAM-binding methyltransferase superfamily. Trm1 family.</text>
</comment>
<dbReference type="AlphaFoldDB" id="A0AAV1W7S7"/>
<keyword evidence="5 7" id="KW-0819">tRNA processing</keyword>
<dbReference type="EC" id="2.1.1.216" evidence="7"/>
<proteinExistence type="inferred from homology"/>
<protein>
    <recommendedName>
        <fullName evidence="7">tRNA (guanine(26)-N(2))-dimethyltransferase</fullName>
        <ecNumber evidence="7">2.1.1.216</ecNumber>
    </recommendedName>
</protein>
<dbReference type="GO" id="GO:0160104">
    <property type="term" value="F:tRNA (guanine(26)-N2)-dimethyltransferase activity"/>
    <property type="evidence" value="ECO:0007669"/>
    <property type="project" value="UniProtKB-UniRule"/>
</dbReference>
<dbReference type="PROSITE" id="PS51626">
    <property type="entry name" value="SAM_MT_TRM1"/>
    <property type="match status" value="1"/>
</dbReference>
<evidence type="ECO:0000256" key="2">
    <source>
        <dbReference type="ARBA" id="ARBA00022603"/>
    </source>
</evidence>
<evidence type="ECO:0000256" key="4">
    <source>
        <dbReference type="ARBA" id="ARBA00022691"/>
    </source>
</evidence>
<dbReference type="FunFam" id="3.40.50.150:FF:000243">
    <property type="entry name" value="tRNA (guanine(26)-N(2))-dimethyltransferase"/>
    <property type="match status" value="1"/>
</dbReference>
<keyword evidence="6 7" id="KW-0694">RNA-binding</keyword>
<dbReference type="InterPro" id="IPR002905">
    <property type="entry name" value="Trm1"/>
</dbReference>
<dbReference type="InterPro" id="IPR042296">
    <property type="entry name" value="tRNA_met_Trm1_C"/>
</dbReference>
<evidence type="ECO:0000256" key="6">
    <source>
        <dbReference type="ARBA" id="ARBA00022884"/>
    </source>
</evidence>
<evidence type="ECO:0000256" key="5">
    <source>
        <dbReference type="ARBA" id="ARBA00022694"/>
    </source>
</evidence>
<organism evidence="8 9">
    <name type="scientific">Lupinus luteus</name>
    <name type="common">European yellow lupine</name>
    <dbReference type="NCBI Taxonomy" id="3873"/>
    <lineage>
        <taxon>Eukaryota</taxon>
        <taxon>Viridiplantae</taxon>
        <taxon>Streptophyta</taxon>
        <taxon>Embryophyta</taxon>
        <taxon>Tracheophyta</taxon>
        <taxon>Spermatophyta</taxon>
        <taxon>Magnoliopsida</taxon>
        <taxon>eudicotyledons</taxon>
        <taxon>Gunneridae</taxon>
        <taxon>Pentapetalae</taxon>
        <taxon>rosids</taxon>
        <taxon>fabids</taxon>
        <taxon>Fabales</taxon>
        <taxon>Fabaceae</taxon>
        <taxon>Papilionoideae</taxon>
        <taxon>50 kb inversion clade</taxon>
        <taxon>genistoids sensu lato</taxon>
        <taxon>core genistoids</taxon>
        <taxon>Genisteae</taxon>
        <taxon>Lupinus</taxon>
    </lineage>
</organism>
<dbReference type="GO" id="GO:0002940">
    <property type="term" value="P:tRNA N2-guanine methylation"/>
    <property type="evidence" value="ECO:0007669"/>
    <property type="project" value="TreeGrafter"/>
</dbReference>
<dbReference type="FunFam" id="3.30.56.70:FF:000001">
    <property type="entry name" value="tRNA (guanine(26)-N(2))-dimethyltransferase"/>
    <property type="match status" value="1"/>
</dbReference>
<dbReference type="Gene3D" id="3.40.50.150">
    <property type="entry name" value="Vaccinia Virus protein VP39"/>
    <property type="match status" value="1"/>
</dbReference>
<keyword evidence="4 7" id="KW-0949">S-adenosyl-L-methionine</keyword>
<evidence type="ECO:0000313" key="8">
    <source>
        <dbReference type="EMBL" id="CAL0305330.1"/>
    </source>
</evidence>
<keyword evidence="9" id="KW-1185">Reference proteome</keyword>
<dbReference type="Pfam" id="PF02005">
    <property type="entry name" value="TRM"/>
    <property type="match status" value="1"/>
</dbReference>
<evidence type="ECO:0000313" key="9">
    <source>
        <dbReference type="Proteomes" id="UP001497480"/>
    </source>
</evidence>
<dbReference type="Proteomes" id="UP001497480">
    <property type="component" value="Unassembled WGS sequence"/>
</dbReference>
<dbReference type="SUPFAM" id="SSF53335">
    <property type="entry name" value="S-adenosyl-L-methionine-dependent methyltransferases"/>
    <property type="match status" value="1"/>
</dbReference>
<accession>A0AAV1W7S7</accession>
<dbReference type="Gene3D" id="3.30.56.70">
    <property type="entry name" value="N2,N2-dimethylguanosine tRNA methyltransferase, C-terminal domain"/>
    <property type="match status" value="1"/>
</dbReference>
<keyword evidence="1 7" id="KW-0820">tRNA-binding</keyword>
<evidence type="ECO:0000256" key="7">
    <source>
        <dbReference type="PROSITE-ProRule" id="PRU00958"/>
    </source>
</evidence>
<dbReference type="CDD" id="cd02440">
    <property type="entry name" value="AdoMet_MTases"/>
    <property type="match status" value="1"/>
</dbReference>
<comment type="catalytic activity">
    <reaction evidence="7">
        <text>guanosine(26) in tRNA + 2 S-adenosyl-L-methionine = N(2)-dimethylguanosine(26) in tRNA + 2 S-adenosyl-L-homocysteine + 2 H(+)</text>
        <dbReference type="Rhea" id="RHEA:43140"/>
        <dbReference type="Rhea" id="RHEA-COMP:10359"/>
        <dbReference type="Rhea" id="RHEA-COMP:10360"/>
        <dbReference type="ChEBI" id="CHEBI:15378"/>
        <dbReference type="ChEBI" id="CHEBI:57856"/>
        <dbReference type="ChEBI" id="CHEBI:59789"/>
        <dbReference type="ChEBI" id="CHEBI:74269"/>
        <dbReference type="ChEBI" id="CHEBI:74513"/>
        <dbReference type="EC" id="2.1.1.216"/>
    </reaction>
</comment>
<dbReference type="InterPro" id="IPR029063">
    <property type="entry name" value="SAM-dependent_MTases_sf"/>
</dbReference>
<keyword evidence="2 7" id="KW-0489">Methyltransferase</keyword>
<evidence type="ECO:0000256" key="3">
    <source>
        <dbReference type="ARBA" id="ARBA00022679"/>
    </source>
</evidence>
<keyword evidence="3 7" id="KW-0808">Transferase</keyword>